<dbReference type="OrthoDB" id="9792386at2"/>
<feature type="signal peptide" evidence="11">
    <location>
        <begin position="1"/>
        <end position="22"/>
    </location>
</feature>
<evidence type="ECO:0000256" key="6">
    <source>
        <dbReference type="ARBA" id="ARBA00017539"/>
    </source>
</evidence>
<dbReference type="PROSITE" id="PS00769">
    <property type="entry name" value="TRANSTHYRETIN_2"/>
    <property type="match status" value="1"/>
</dbReference>
<comment type="function">
    <text evidence="2">Catalyzes the hydrolysis of 5-hydroxyisourate (HIU) to 2-oxo-4-hydroxy-4-carboxy-5-ureidoimidazoline (OHCU).</text>
</comment>
<dbReference type="STRING" id="1367852.SAMN05216516_101633"/>
<evidence type="ECO:0000256" key="4">
    <source>
        <dbReference type="ARBA" id="ARBA00011881"/>
    </source>
</evidence>
<comment type="subunit">
    <text evidence="4 10">Homotetramer.</text>
</comment>
<feature type="binding site" evidence="9">
    <location>
        <position position="35"/>
    </location>
    <ligand>
        <name>substrate</name>
    </ligand>
</feature>
<dbReference type="NCBIfam" id="TIGR02962">
    <property type="entry name" value="hdxy_isourate"/>
    <property type="match status" value="1"/>
</dbReference>
<evidence type="ECO:0000313" key="13">
    <source>
        <dbReference type="EMBL" id="SFM97935.1"/>
    </source>
</evidence>
<evidence type="ECO:0000313" key="14">
    <source>
        <dbReference type="Proteomes" id="UP000242222"/>
    </source>
</evidence>
<keyword evidence="8 10" id="KW-0378">Hydrolase</keyword>
<evidence type="ECO:0000256" key="8">
    <source>
        <dbReference type="ARBA" id="ARBA00022801"/>
    </source>
</evidence>
<dbReference type="EC" id="3.5.2.17" evidence="5 10"/>
<comment type="similarity">
    <text evidence="3 10">Belongs to the transthyretin family. 5-hydroxyisourate hydrolase subfamily.</text>
</comment>
<keyword evidence="11" id="KW-0732">Signal</keyword>
<evidence type="ECO:0000256" key="3">
    <source>
        <dbReference type="ARBA" id="ARBA00009850"/>
    </source>
</evidence>
<evidence type="ECO:0000256" key="7">
    <source>
        <dbReference type="ARBA" id="ARBA00022631"/>
    </source>
</evidence>
<dbReference type="InterPro" id="IPR023416">
    <property type="entry name" value="Transthyretin/HIU_hydrolase_d"/>
</dbReference>
<feature type="binding site" evidence="9">
    <location>
        <position position="138"/>
    </location>
    <ligand>
        <name>substrate</name>
    </ligand>
</feature>
<dbReference type="InterPro" id="IPR036817">
    <property type="entry name" value="Transthyretin/HIU_hydrolase_sf"/>
</dbReference>
<name>A0A1I4V9T1_9GAMM</name>
<evidence type="ECO:0000256" key="2">
    <source>
        <dbReference type="ARBA" id="ARBA00002704"/>
    </source>
</evidence>
<organism evidence="13 14">
    <name type="scientific">Izhakiella capsodis</name>
    <dbReference type="NCBI Taxonomy" id="1367852"/>
    <lineage>
        <taxon>Bacteria</taxon>
        <taxon>Pseudomonadati</taxon>
        <taxon>Pseudomonadota</taxon>
        <taxon>Gammaproteobacteria</taxon>
        <taxon>Enterobacterales</taxon>
        <taxon>Erwiniaceae</taxon>
        <taxon>Izhakiella</taxon>
    </lineage>
</organism>
<dbReference type="Pfam" id="PF00576">
    <property type="entry name" value="Transthyretin"/>
    <property type="match status" value="1"/>
</dbReference>
<gene>
    <name evidence="13" type="ORF">SAMN05216516_101633</name>
</gene>
<feature type="domain" description="Transthyretin/hydroxyisourate hydrolase" evidence="12">
    <location>
        <begin position="32"/>
        <end position="140"/>
    </location>
</feature>
<dbReference type="SUPFAM" id="SSF49472">
    <property type="entry name" value="Transthyretin (synonym: prealbumin)"/>
    <property type="match status" value="1"/>
</dbReference>
<dbReference type="Proteomes" id="UP000242222">
    <property type="component" value="Unassembled WGS sequence"/>
</dbReference>
<dbReference type="InterPro" id="IPR023419">
    <property type="entry name" value="Transthyretin_CS"/>
</dbReference>
<keyword evidence="7 10" id="KW-0659">Purine metabolism</keyword>
<dbReference type="InterPro" id="IPR000895">
    <property type="entry name" value="Transthyretin/HIU_hydrolase"/>
</dbReference>
<proteinExistence type="inferred from homology"/>
<comment type="catalytic activity">
    <reaction evidence="1 10">
        <text>5-hydroxyisourate + H2O = 5-hydroxy-2-oxo-4-ureido-2,5-dihydro-1H-imidazole-5-carboxylate + H(+)</text>
        <dbReference type="Rhea" id="RHEA:23736"/>
        <dbReference type="ChEBI" id="CHEBI:15377"/>
        <dbReference type="ChEBI" id="CHEBI:15378"/>
        <dbReference type="ChEBI" id="CHEBI:18072"/>
        <dbReference type="ChEBI" id="CHEBI:58639"/>
        <dbReference type="EC" id="3.5.2.17"/>
    </reaction>
</comment>
<evidence type="ECO:0000256" key="9">
    <source>
        <dbReference type="PIRSR" id="PIRSR600895-51"/>
    </source>
</evidence>
<reference evidence="14" key="1">
    <citation type="submission" date="2016-10" db="EMBL/GenBank/DDBJ databases">
        <authorList>
            <person name="Varghese N."/>
            <person name="Submissions S."/>
        </authorList>
    </citation>
    <scope>NUCLEOTIDE SEQUENCE [LARGE SCALE GENOMIC DNA]</scope>
    <source>
        <strain evidence="14">N6PO6</strain>
    </source>
</reference>
<feature type="binding site" evidence="9">
    <location>
        <position position="73"/>
    </location>
    <ligand>
        <name>substrate</name>
    </ligand>
</feature>
<dbReference type="PANTHER" id="PTHR10395:SF7">
    <property type="entry name" value="5-HYDROXYISOURATE HYDROLASE"/>
    <property type="match status" value="1"/>
</dbReference>
<evidence type="ECO:0000259" key="12">
    <source>
        <dbReference type="Pfam" id="PF00576"/>
    </source>
</evidence>
<dbReference type="PANTHER" id="PTHR10395">
    <property type="entry name" value="URICASE AND TRANSTHYRETIN-RELATED"/>
    <property type="match status" value="1"/>
</dbReference>
<dbReference type="CDD" id="cd05822">
    <property type="entry name" value="TLP_HIUase"/>
    <property type="match status" value="1"/>
</dbReference>
<dbReference type="PRINTS" id="PR00189">
    <property type="entry name" value="TRNSTHYRETIN"/>
</dbReference>
<evidence type="ECO:0000256" key="11">
    <source>
        <dbReference type="SAM" id="SignalP"/>
    </source>
</evidence>
<evidence type="ECO:0000256" key="1">
    <source>
        <dbReference type="ARBA" id="ARBA00001043"/>
    </source>
</evidence>
<keyword evidence="14" id="KW-1185">Reference proteome</keyword>
<accession>A0A1I4V9T1</accession>
<dbReference type="AlphaFoldDB" id="A0A1I4V9T1"/>
<dbReference type="GO" id="GO:0006144">
    <property type="term" value="P:purine nucleobase metabolic process"/>
    <property type="evidence" value="ECO:0007669"/>
    <property type="project" value="UniProtKB-KW"/>
</dbReference>
<dbReference type="Gene3D" id="2.60.40.180">
    <property type="entry name" value="Transthyretin/hydroxyisourate hydrolase domain"/>
    <property type="match status" value="1"/>
</dbReference>
<evidence type="ECO:0000256" key="5">
    <source>
        <dbReference type="ARBA" id="ARBA00012609"/>
    </source>
</evidence>
<dbReference type="GO" id="GO:0033971">
    <property type="term" value="F:hydroxyisourate hydrolase activity"/>
    <property type="evidence" value="ECO:0007669"/>
    <property type="project" value="UniProtKB-EC"/>
</dbReference>
<dbReference type="RefSeq" id="WP_092874980.1">
    <property type="nucleotide sequence ID" value="NZ_FOVC01000001.1"/>
</dbReference>
<evidence type="ECO:0000256" key="10">
    <source>
        <dbReference type="RuleBase" id="RU361270"/>
    </source>
</evidence>
<dbReference type="EMBL" id="FOVC01000001">
    <property type="protein sequence ID" value="SFM97935.1"/>
    <property type="molecule type" value="Genomic_DNA"/>
</dbReference>
<feature type="chain" id="PRO_5017431378" description="5-hydroxyisourate hydrolase" evidence="11">
    <location>
        <begin position="23"/>
        <end position="141"/>
    </location>
</feature>
<protein>
    <recommendedName>
        <fullName evidence="6 10">5-hydroxyisourate hydrolase</fullName>
        <shortName evidence="10">HIU hydrolase</shortName>
        <shortName evidence="10">HIUHase</shortName>
        <ecNumber evidence="5 10">3.5.2.17</ecNumber>
    </recommendedName>
</protein>
<sequence>MNRLVKFSLSGVLISLSSASFAAQTLPAKNPISVHVLNLKTGFPSEDILVTLDKREGHKWIKLNSAATGQDGRINALYPAGKEIEPGDYRVIFETGKYYAEHKEDTFFPEIPVIIHVSKAGEHYHIPLLLSQYGYSTYRGS</sequence>
<dbReference type="InterPro" id="IPR014306">
    <property type="entry name" value="Hydroxyisourate_hydrolase"/>
</dbReference>